<dbReference type="InterPro" id="IPR002397">
    <property type="entry name" value="Cyt_P450_B"/>
</dbReference>
<keyword evidence="3" id="KW-1185">Reference proteome</keyword>
<evidence type="ECO:0000256" key="1">
    <source>
        <dbReference type="ARBA" id="ARBA00010617"/>
    </source>
</evidence>
<dbReference type="InterPro" id="IPR001128">
    <property type="entry name" value="Cyt_P450"/>
</dbReference>
<reference evidence="2 3" key="1">
    <citation type="submission" date="2021-01" db="EMBL/GenBank/DDBJ databases">
        <title>Actinoplanes sp. nov. LDG1-01 isolated from lichen.</title>
        <authorList>
            <person name="Saeng-In P."/>
            <person name="Phongsopitanun W."/>
            <person name="Kanchanasin P."/>
            <person name="Yuki M."/>
            <person name="Kudo T."/>
            <person name="Ohkuma M."/>
            <person name="Tanasupawat S."/>
        </authorList>
    </citation>
    <scope>NUCLEOTIDE SEQUENCE [LARGE SCALE GENOMIC DNA]</scope>
    <source>
        <strain evidence="2 3">LDG1-01</strain>
    </source>
</reference>
<evidence type="ECO:0000313" key="3">
    <source>
        <dbReference type="Proteomes" id="UP000598996"/>
    </source>
</evidence>
<gene>
    <name evidence="2" type="ORF">JKJ07_38160</name>
</gene>
<dbReference type="PANTHER" id="PTHR46696">
    <property type="entry name" value="P450, PUTATIVE (EUROFUNG)-RELATED"/>
    <property type="match status" value="1"/>
</dbReference>
<sequence length="424" mass="47251">MSTAPVTATGSRFRDTMLSLQLRTMIPLGSALTKGDPFGTVLFKPADSQAAYDQVREAGSFYRSRRLNSWVTAKHAVGTRVLRDRSLLMRRRNGRAAATLMDKIHWDPSILQLDPPDHTRHRRLAQPAFTPRKIAEYRVEVERVCHQLLDEAERRGRFDLVEDYAGPLPITVIGQLLGIRAEDREPFLRHGRAIGAMVDGLSSLPMARDFQRAQTAYRRMLAELIEVRRAEPADDLVTVLTAAHDEGTLTEDELLALCMILAITGFETTTNAISTATLALLENPEQMALFHADPELAPRVVEEALRYDAPIRLVSRFTHEEIEIDGHRIPPDGALVVLINAANHDPDVFPDPHRFDITREGQGDHLSFAAGIHYCIGAPLARMEAEVALRVLTERMPRLRLAGACVRRNTPIISGPRVLPLATS</sequence>
<comment type="caution">
    <text evidence="2">The sequence shown here is derived from an EMBL/GenBank/DDBJ whole genome shotgun (WGS) entry which is preliminary data.</text>
</comment>
<dbReference type="EMBL" id="JAENHO010000013">
    <property type="protein sequence ID" value="MBL7260163.1"/>
    <property type="molecule type" value="Genomic_DNA"/>
</dbReference>
<organism evidence="2 3">
    <name type="scientific">Paractinoplanes lichenicola</name>
    <dbReference type="NCBI Taxonomy" id="2802976"/>
    <lineage>
        <taxon>Bacteria</taxon>
        <taxon>Bacillati</taxon>
        <taxon>Actinomycetota</taxon>
        <taxon>Actinomycetes</taxon>
        <taxon>Micromonosporales</taxon>
        <taxon>Micromonosporaceae</taxon>
        <taxon>Paractinoplanes</taxon>
    </lineage>
</organism>
<dbReference type="PRINTS" id="PR00359">
    <property type="entry name" value="BP450"/>
</dbReference>
<dbReference type="SUPFAM" id="SSF48264">
    <property type="entry name" value="Cytochrome P450"/>
    <property type="match status" value="1"/>
</dbReference>
<proteinExistence type="inferred from homology"/>
<dbReference type="PRINTS" id="PR00385">
    <property type="entry name" value="P450"/>
</dbReference>
<protein>
    <submittedName>
        <fullName evidence="2">Cytochrome P450</fullName>
    </submittedName>
</protein>
<evidence type="ECO:0000313" key="2">
    <source>
        <dbReference type="EMBL" id="MBL7260163.1"/>
    </source>
</evidence>
<dbReference type="Pfam" id="PF00067">
    <property type="entry name" value="p450"/>
    <property type="match status" value="1"/>
</dbReference>
<dbReference type="Proteomes" id="UP000598996">
    <property type="component" value="Unassembled WGS sequence"/>
</dbReference>
<dbReference type="CDD" id="cd20625">
    <property type="entry name" value="CYP164-like"/>
    <property type="match status" value="1"/>
</dbReference>
<dbReference type="RefSeq" id="WP_202996868.1">
    <property type="nucleotide sequence ID" value="NZ_JAENHO010000013.1"/>
</dbReference>
<dbReference type="InterPro" id="IPR036396">
    <property type="entry name" value="Cyt_P450_sf"/>
</dbReference>
<dbReference type="PANTHER" id="PTHR46696:SF1">
    <property type="entry name" value="CYTOCHROME P450 YJIB-RELATED"/>
    <property type="match status" value="1"/>
</dbReference>
<name>A0ABS1W0S2_9ACTN</name>
<comment type="similarity">
    <text evidence="1">Belongs to the cytochrome P450 family.</text>
</comment>
<dbReference type="Gene3D" id="1.10.630.10">
    <property type="entry name" value="Cytochrome P450"/>
    <property type="match status" value="1"/>
</dbReference>
<accession>A0ABS1W0S2</accession>